<protein>
    <submittedName>
        <fullName evidence="3">Endolytic transglycosylase MltG</fullName>
    </submittedName>
</protein>
<evidence type="ECO:0000256" key="2">
    <source>
        <dbReference type="SAM" id="Phobius"/>
    </source>
</evidence>
<accession>A0ABT1SCQ3</accession>
<dbReference type="EMBL" id="JANGAC010000011">
    <property type="protein sequence ID" value="MCQ4924238.1"/>
    <property type="molecule type" value="Genomic_DNA"/>
</dbReference>
<dbReference type="Gene3D" id="3.30.1490.480">
    <property type="entry name" value="Endolytic murein transglycosylase"/>
    <property type="match status" value="1"/>
</dbReference>
<feature type="compositionally biased region" description="Acidic residues" evidence="1">
    <location>
        <begin position="67"/>
        <end position="78"/>
    </location>
</feature>
<evidence type="ECO:0000313" key="4">
    <source>
        <dbReference type="Proteomes" id="UP001524478"/>
    </source>
</evidence>
<keyword evidence="2" id="KW-0812">Transmembrane</keyword>
<reference evidence="3 4" key="1">
    <citation type="submission" date="2022-06" db="EMBL/GenBank/DDBJ databases">
        <title>Isolation of gut microbiota from human fecal samples.</title>
        <authorList>
            <person name="Pamer E.G."/>
            <person name="Barat B."/>
            <person name="Waligurski E."/>
            <person name="Medina S."/>
            <person name="Paddock L."/>
            <person name="Mostad J."/>
        </authorList>
    </citation>
    <scope>NUCLEOTIDE SEQUENCE [LARGE SCALE GENOMIC DNA]</scope>
    <source>
        <strain evidence="3 4">DFI.7.95</strain>
    </source>
</reference>
<dbReference type="Proteomes" id="UP001524478">
    <property type="component" value="Unassembled WGS sequence"/>
</dbReference>
<feature type="compositionally biased region" description="Polar residues" evidence="1">
    <location>
        <begin position="92"/>
        <end position="104"/>
    </location>
</feature>
<feature type="region of interest" description="Disordered" evidence="1">
    <location>
        <begin position="55"/>
        <end position="124"/>
    </location>
</feature>
<keyword evidence="2" id="KW-1133">Transmembrane helix</keyword>
<name>A0ABT1SCQ3_9FIRM</name>
<comment type="caution">
    <text evidence="3">The sequence shown here is derived from an EMBL/GenBank/DDBJ whole genome shotgun (WGS) entry which is preliminary data.</text>
</comment>
<proteinExistence type="predicted"/>
<dbReference type="RefSeq" id="WP_256312023.1">
    <property type="nucleotide sequence ID" value="NZ_JANGAC010000011.1"/>
</dbReference>
<feature type="transmembrane region" description="Helical" evidence="2">
    <location>
        <begin position="15"/>
        <end position="34"/>
    </location>
</feature>
<evidence type="ECO:0000256" key="1">
    <source>
        <dbReference type="SAM" id="MobiDB-lite"/>
    </source>
</evidence>
<sequence length="181" mass="19994">MKNFLEGIKDMLYDSIDYIIMIGIIGIVVLVIGWRLDLLFAKDALDVPPKNDVVIEDTEDKKPDSSIDNEDQDIEEPNGENQDNESKDNNEDNTTVENPPQDSNDSVEDSNDGKTVKITIPPGSLPSKIGSILESNGLVSKTDFVQKAQELKLDTKLKSGDYEIKIGSSVEDIVKLIADKK</sequence>
<evidence type="ECO:0000313" key="3">
    <source>
        <dbReference type="EMBL" id="MCQ4924238.1"/>
    </source>
</evidence>
<gene>
    <name evidence="3" type="ORF">NE686_14140</name>
</gene>
<keyword evidence="2" id="KW-0472">Membrane</keyword>
<keyword evidence="4" id="KW-1185">Reference proteome</keyword>
<organism evidence="3 4">
    <name type="scientific">Tissierella carlieri</name>
    <dbReference type="NCBI Taxonomy" id="689904"/>
    <lineage>
        <taxon>Bacteria</taxon>
        <taxon>Bacillati</taxon>
        <taxon>Bacillota</taxon>
        <taxon>Tissierellia</taxon>
        <taxon>Tissierellales</taxon>
        <taxon>Tissierellaceae</taxon>
        <taxon>Tissierella</taxon>
    </lineage>
</organism>